<dbReference type="Gene3D" id="2.60.40.420">
    <property type="entry name" value="Cupredoxins - blue copper proteins"/>
    <property type="match status" value="1"/>
</dbReference>
<proteinExistence type="inferred from homology"/>
<keyword evidence="9 12" id="KW-0186">Copper</keyword>
<keyword evidence="15" id="KW-1185">Reference proteome</keyword>
<dbReference type="Pfam" id="PF00127">
    <property type="entry name" value="Copper-bind"/>
    <property type="match status" value="1"/>
</dbReference>
<protein>
    <recommendedName>
        <fullName evidence="5 12">Plastocyanin</fullName>
    </recommendedName>
</protein>
<dbReference type="CDD" id="cd04219">
    <property type="entry name" value="Plastocyanin"/>
    <property type="match status" value="1"/>
</dbReference>
<dbReference type="PANTHER" id="PTHR34192">
    <property type="entry name" value="PLASTOCYANIN MAJOR ISOFORM, CHLOROPLASTIC-RELATED"/>
    <property type="match status" value="1"/>
</dbReference>
<dbReference type="InterPro" id="IPR028871">
    <property type="entry name" value="BlueCu_1_BS"/>
</dbReference>
<evidence type="ECO:0000256" key="7">
    <source>
        <dbReference type="ARBA" id="ARBA00022723"/>
    </source>
</evidence>
<evidence type="ECO:0000256" key="2">
    <source>
        <dbReference type="ARBA" id="ARBA00002820"/>
    </source>
</evidence>
<keyword evidence="6 12" id="KW-0813">Transport</keyword>
<dbReference type="InterPro" id="IPR002387">
    <property type="entry name" value="Plastocyanin"/>
</dbReference>
<dbReference type="SUPFAM" id="SSF49503">
    <property type="entry name" value="Cupredoxins"/>
    <property type="match status" value="1"/>
</dbReference>
<dbReference type="InterPro" id="IPR008972">
    <property type="entry name" value="Cupredoxin"/>
</dbReference>
<keyword evidence="11 12" id="KW-0472">Membrane</keyword>
<comment type="caution">
    <text evidence="14">The sequence shown here is derived from an EMBL/GenBank/DDBJ whole genome shotgun (WGS) entry which is preliminary data.</text>
</comment>
<accession>A0ABT3L9J3</accession>
<comment type="subcellular location">
    <subcellularLocation>
        <location evidence="3 12">Cellular thylakoid membrane</location>
        <topology evidence="3 12">Peripheral membrane protein</topology>
        <orientation evidence="3 12">Lumenal side</orientation>
    </subcellularLocation>
</comment>
<dbReference type="InterPro" id="IPR000923">
    <property type="entry name" value="BlueCu_1"/>
</dbReference>
<organism evidence="14 15">
    <name type="scientific">Spirulina subsalsa FACHB-351</name>
    <dbReference type="NCBI Taxonomy" id="234711"/>
    <lineage>
        <taxon>Bacteria</taxon>
        <taxon>Bacillati</taxon>
        <taxon>Cyanobacteriota</taxon>
        <taxon>Cyanophyceae</taxon>
        <taxon>Spirulinales</taxon>
        <taxon>Spirulinaceae</taxon>
        <taxon>Spirulina</taxon>
    </lineage>
</organism>
<feature type="binding site" evidence="12">
    <location>
        <position position="112"/>
    </location>
    <ligand>
        <name>Cu cation</name>
        <dbReference type="ChEBI" id="CHEBI:23378"/>
    </ligand>
</feature>
<keyword evidence="12" id="KW-0732">Signal</keyword>
<feature type="binding site" evidence="12">
    <location>
        <position position="107"/>
    </location>
    <ligand>
        <name>Cu cation</name>
        <dbReference type="ChEBI" id="CHEBI:23378"/>
    </ligand>
</feature>
<keyword evidence="10 12" id="KW-0793">Thylakoid</keyword>
<dbReference type="RefSeq" id="WP_265266066.1">
    <property type="nucleotide sequence ID" value="NZ_JAIHOM010000113.1"/>
</dbReference>
<comment type="cofactor">
    <cofactor evidence="1 12">
        <name>Cu(2+)</name>
        <dbReference type="ChEBI" id="CHEBI:29036"/>
    </cofactor>
</comment>
<feature type="domain" description="Blue (type 1) copper" evidence="13">
    <location>
        <begin position="32"/>
        <end position="119"/>
    </location>
</feature>
<dbReference type="HAMAP" id="MF_00566">
    <property type="entry name" value="Cytb6_f_plastocyanin"/>
    <property type="match status" value="1"/>
</dbReference>
<comment type="function">
    <text evidence="2 12">Participates in electron transfer between P700 and the cytochrome b6-f complex in photosystem I.</text>
</comment>
<reference evidence="14 15" key="1">
    <citation type="submission" date="2021-08" db="EMBL/GenBank/DDBJ databases">
        <title>Draft genome sequence of Spirulina subsalsa with high tolerance to salinity and hype-accumulation of phycocyanin.</title>
        <authorList>
            <person name="Pei H."/>
            <person name="Jiang L."/>
        </authorList>
    </citation>
    <scope>NUCLEOTIDE SEQUENCE [LARGE SCALE GENOMIC DNA]</scope>
    <source>
        <strain evidence="14 15">FACHB-351</strain>
    </source>
</reference>
<keyword evidence="7 12" id="KW-0479">Metal-binding</keyword>
<dbReference type="Proteomes" id="UP001526426">
    <property type="component" value="Unassembled WGS sequence"/>
</dbReference>
<sequence length="119" mass="12764" precursor="true">MIKKLGLVLSTVLLLVASFAVAVAPAAAETYTVKMGADSGQLKFEPDNLTIKAGDTVKFVNNKLAPHNVVFDKAPELSHKQLLFSPGESFETKFDTAGAYSYYCEPHRGAGMVGKITVE</sequence>
<gene>
    <name evidence="12 14" type="primary">petE</name>
    <name evidence="14" type="ORF">K4A83_18080</name>
</gene>
<feature type="chain" id="PRO_5044940573" description="Plastocyanin" evidence="12">
    <location>
        <begin position="23"/>
        <end position="119"/>
    </location>
</feature>
<evidence type="ECO:0000256" key="8">
    <source>
        <dbReference type="ARBA" id="ARBA00022982"/>
    </source>
</evidence>
<dbReference type="PRINTS" id="PR00156">
    <property type="entry name" value="COPPERBLUE"/>
</dbReference>
<keyword evidence="8 12" id="KW-0249">Electron transport</keyword>
<comment type="similarity">
    <text evidence="4 12">Belongs to the plastocyanin family.</text>
</comment>
<evidence type="ECO:0000259" key="13">
    <source>
        <dbReference type="Pfam" id="PF00127"/>
    </source>
</evidence>
<evidence type="ECO:0000256" key="10">
    <source>
        <dbReference type="ARBA" id="ARBA00023078"/>
    </source>
</evidence>
<dbReference type="InterPro" id="IPR023511">
    <property type="entry name" value="Plastocyanin_cyanobac"/>
</dbReference>
<dbReference type="EMBL" id="JAIHOM010000113">
    <property type="protein sequence ID" value="MCW6038164.1"/>
    <property type="molecule type" value="Genomic_DNA"/>
</dbReference>
<evidence type="ECO:0000256" key="6">
    <source>
        <dbReference type="ARBA" id="ARBA00022448"/>
    </source>
</evidence>
<dbReference type="NCBIfam" id="TIGR02656">
    <property type="entry name" value="cyanin_plasto"/>
    <property type="match status" value="1"/>
</dbReference>
<evidence type="ECO:0000313" key="15">
    <source>
        <dbReference type="Proteomes" id="UP001526426"/>
    </source>
</evidence>
<dbReference type="PRINTS" id="PR00157">
    <property type="entry name" value="PLASTOCYANIN"/>
</dbReference>
<evidence type="ECO:0000313" key="14">
    <source>
        <dbReference type="EMBL" id="MCW6038164.1"/>
    </source>
</evidence>
<evidence type="ECO:0000256" key="5">
    <source>
        <dbReference type="ARBA" id="ARBA00020130"/>
    </source>
</evidence>
<dbReference type="PROSITE" id="PS00196">
    <property type="entry name" value="COPPER_BLUE"/>
    <property type="match status" value="1"/>
</dbReference>
<evidence type="ECO:0000256" key="9">
    <source>
        <dbReference type="ARBA" id="ARBA00023008"/>
    </source>
</evidence>
<feature type="binding site" evidence="12">
    <location>
        <position position="67"/>
    </location>
    <ligand>
        <name>Cu cation</name>
        <dbReference type="ChEBI" id="CHEBI:23378"/>
    </ligand>
</feature>
<name>A0ABT3L9J3_9CYAN</name>
<dbReference type="PANTHER" id="PTHR34192:SF10">
    <property type="entry name" value="PLASTOCYANIN MAJOR ISOFORM, CHLOROPLASTIC-RELATED"/>
    <property type="match status" value="1"/>
</dbReference>
<feature type="binding site" evidence="12">
    <location>
        <position position="104"/>
    </location>
    <ligand>
        <name>Cu cation</name>
        <dbReference type="ChEBI" id="CHEBI:23378"/>
    </ligand>
</feature>
<evidence type="ECO:0000256" key="3">
    <source>
        <dbReference type="ARBA" id="ARBA00004526"/>
    </source>
</evidence>
<dbReference type="InterPro" id="IPR001235">
    <property type="entry name" value="Copper_blue_Plastocyanin"/>
</dbReference>
<evidence type="ECO:0000256" key="11">
    <source>
        <dbReference type="ARBA" id="ARBA00023136"/>
    </source>
</evidence>
<evidence type="ECO:0000256" key="12">
    <source>
        <dbReference type="HAMAP-Rule" id="MF_00566"/>
    </source>
</evidence>
<evidence type="ECO:0000256" key="1">
    <source>
        <dbReference type="ARBA" id="ARBA00001973"/>
    </source>
</evidence>
<evidence type="ECO:0000256" key="4">
    <source>
        <dbReference type="ARBA" id="ARBA00005338"/>
    </source>
</evidence>
<feature type="signal peptide" evidence="12">
    <location>
        <begin position="1"/>
        <end position="22"/>
    </location>
</feature>